<dbReference type="AlphaFoldDB" id="A0AAD7ZYD1"/>
<name>A0AAD7ZYD1_DIPPU</name>
<organism evidence="2 3">
    <name type="scientific">Diploptera punctata</name>
    <name type="common">Pacific beetle cockroach</name>
    <dbReference type="NCBI Taxonomy" id="6984"/>
    <lineage>
        <taxon>Eukaryota</taxon>
        <taxon>Metazoa</taxon>
        <taxon>Ecdysozoa</taxon>
        <taxon>Arthropoda</taxon>
        <taxon>Hexapoda</taxon>
        <taxon>Insecta</taxon>
        <taxon>Pterygota</taxon>
        <taxon>Neoptera</taxon>
        <taxon>Polyneoptera</taxon>
        <taxon>Dictyoptera</taxon>
        <taxon>Blattodea</taxon>
        <taxon>Blaberoidea</taxon>
        <taxon>Blaberidae</taxon>
        <taxon>Diplopterinae</taxon>
        <taxon>Diploptera</taxon>
    </lineage>
</organism>
<keyword evidence="1" id="KW-1133">Transmembrane helix</keyword>
<sequence length="89" mass="9622">TGSQTADSEVNTTAIRKSEPATAFGARGNSTGQAFANKYDYHLPTGVFVIWSSAAFVLLIAAAIIVTCLEWSACPLYRHRNRNNNAMLT</sequence>
<keyword evidence="1" id="KW-0472">Membrane</keyword>
<proteinExistence type="predicted"/>
<keyword evidence="3" id="KW-1185">Reference proteome</keyword>
<feature type="non-terminal residue" evidence="2">
    <location>
        <position position="89"/>
    </location>
</feature>
<reference evidence="2" key="1">
    <citation type="journal article" date="2023" name="IScience">
        <title>Live-bearing cockroach genome reveals convergent evolutionary mechanisms linked to viviparity in insects and beyond.</title>
        <authorList>
            <person name="Fouks B."/>
            <person name="Harrison M.C."/>
            <person name="Mikhailova A.A."/>
            <person name="Marchal E."/>
            <person name="English S."/>
            <person name="Carruthers M."/>
            <person name="Jennings E.C."/>
            <person name="Chiamaka E.L."/>
            <person name="Frigard R.A."/>
            <person name="Pippel M."/>
            <person name="Attardo G.M."/>
            <person name="Benoit J.B."/>
            <person name="Bornberg-Bauer E."/>
            <person name="Tobe S.S."/>
        </authorList>
    </citation>
    <scope>NUCLEOTIDE SEQUENCE</scope>
    <source>
        <strain evidence="2">Stay&amp;Tobe</strain>
    </source>
</reference>
<evidence type="ECO:0000313" key="3">
    <source>
        <dbReference type="Proteomes" id="UP001233999"/>
    </source>
</evidence>
<accession>A0AAD7ZYD1</accession>
<keyword evidence="1" id="KW-0812">Transmembrane</keyword>
<gene>
    <name evidence="2" type="ORF">L9F63_017765</name>
</gene>
<feature type="transmembrane region" description="Helical" evidence="1">
    <location>
        <begin position="48"/>
        <end position="72"/>
    </location>
</feature>
<protein>
    <submittedName>
        <fullName evidence="2">Uncharacterized protein</fullName>
    </submittedName>
</protein>
<evidence type="ECO:0000313" key="2">
    <source>
        <dbReference type="EMBL" id="KAJ9588936.1"/>
    </source>
</evidence>
<reference evidence="2" key="2">
    <citation type="submission" date="2023-05" db="EMBL/GenBank/DDBJ databases">
        <authorList>
            <person name="Fouks B."/>
        </authorList>
    </citation>
    <scope>NUCLEOTIDE SEQUENCE</scope>
    <source>
        <strain evidence="2">Stay&amp;Tobe</strain>
        <tissue evidence="2">Testes</tissue>
    </source>
</reference>
<dbReference type="Proteomes" id="UP001233999">
    <property type="component" value="Unassembled WGS sequence"/>
</dbReference>
<feature type="non-terminal residue" evidence="2">
    <location>
        <position position="1"/>
    </location>
</feature>
<comment type="caution">
    <text evidence="2">The sequence shown here is derived from an EMBL/GenBank/DDBJ whole genome shotgun (WGS) entry which is preliminary data.</text>
</comment>
<dbReference type="EMBL" id="JASPKZ010005295">
    <property type="protein sequence ID" value="KAJ9588936.1"/>
    <property type="molecule type" value="Genomic_DNA"/>
</dbReference>
<evidence type="ECO:0000256" key="1">
    <source>
        <dbReference type="SAM" id="Phobius"/>
    </source>
</evidence>